<protein>
    <recommendedName>
        <fullName evidence="2">XPG-I domain-containing protein</fullName>
    </recommendedName>
</protein>
<organism evidence="3 4">
    <name type="scientific">Phomopsis amygdali</name>
    <name type="common">Fusicoccum amygdali</name>
    <dbReference type="NCBI Taxonomy" id="1214568"/>
    <lineage>
        <taxon>Eukaryota</taxon>
        <taxon>Fungi</taxon>
        <taxon>Dikarya</taxon>
        <taxon>Ascomycota</taxon>
        <taxon>Pezizomycotina</taxon>
        <taxon>Sordariomycetes</taxon>
        <taxon>Sordariomycetidae</taxon>
        <taxon>Diaporthales</taxon>
        <taxon>Diaporthaceae</taxon>
        <taxon>Diaporthe</taxon>
    </lineage>
</organism>
<feature type="compositionally biased region" description="Polar residues" evidence="1">
    <location>
        <begin position="575"/>
        <end position="588"/>
    </location>
</feature>
<dbReference type="AlphaFoldDB" id="A0AAD9SPM2"/>
<dbReference type="Proteomes" id="UP001265746">
    <property type="component" value="Unassembled WGS sequence"/>
</dbReference>
<evidence type="ECO:0000256" key="1">
    <source>
        <dbReference type="SAM" id="MobiDB-lite"/>
    </source>
</evidence>
<reference evidence="3" key="1">
    <citation type="submission" date="2023-06" db="EMBL/GenBank/DDBJ databases">
        <authorList>
            <person name="Noh H."/>
        </authorList>
    </citation>
    <scope>NUCLEOTIDE SEQUENCE</scope>
    <source>
        <strain evidence="3">DUCC20226</strain>
    </source>
</reference>
<dbReference type="SUPFAM" id="SSF47807">
    <property type="entry name" value="5' to 3' exonuclease, C-terminal subdomain"/>
    <property type="match status" value="1"/>
</dbReference>
<feature type="compositionally biased region" description="Basic and acidic residues" evidence="1">
    <location>
        <begin position="565"/>
        <end position="574"/>
    </location>
</feature>
<dbReference type="PANTHER" id="PTHR11081:SF62">
    <property type="entry name" value="XPG-I DOMAIN-CONTAINING PROTEIN"/>
    <property type="match status" value="1"/>
</dbReference>
<dbReference type="GO" id="GO:0017108">
    <property type="term" value="F:5'-flap endonuclease activity"/>
    <property type="evidence" value="ECO:0007669"/>
    <property type="project" value="TreeGrafter"/>
</dbReference>
<sequence length="596" mass="66956">MFHNLNENSVETIRQNSQLASNPVEKAVLYRMMRFASHEIQVILVSDGPQRPVKKNRRTTKGHALITEKLNLLERTAKALEIPWWQAPGEAEAECAQIQRLGIVDAVWSEDSDTFIFRGTTMLQFHLEADGSKSNTHAQLYRMDKIAEKIRGMDWRDLVLFAIIVGGDYSPEGLPQCGPRIALEAIEQGLGLSLCKAFENGSLDPWRQKFKRFLEGQRNHAHPPVDFPSMQILRNYIKPKVSSEQQLRSGVSWNLKVESTALRALITSFYNFSVQENIAWVVRMLLARRLIFRIKVEELSLEFVRRVSIRESGNIPMSKVSFLLSAIMPRYLLETWPKKVTKQTSRIKPYEHLDRIECNIPDSILRLTLPGLQEFQKISRPSPSANSPTHPTGHENIQGAAGKRKRGRPRKDTQNTVASLNPSKGLHSHGVEKNCIVQHSAGSKESTEGRSDTGPSDKILSGFPFLQDIEAPLRSLGMEKFNDSLSDDDFADARDLGQRRPTKYIKRAEPLNEASSQCLAGMVLPGSHQRPTDASKSANTISSASTKGVGLRSDIIFELSNSSSDRPKPAEQRYKQLSSIGHSLSQAMDLTDDREN</sequence>
<keyword evidence="4" id="KW-1185">Reference proteome</keyword>
<evidence type="ECO:0000313" key="3">
    <source>
        <dbReference type="EMBL" id="KAK2613557.1"/>
    </source>
</evidence>
<dbReference type="PRINTS" id="PR00853">
    <property type="entry name" value="XPGRADSUPER"/>
</dbReference>
<proteinExistence type="predicted"/>
<dbReference type="SMART" id="SM00484">
    <property type="entry name" value="XPGI"/>
    <property type="match status" value="1"/>
</dbReference>
<dbReference type="Gene3D" id="1.10.150.20">
    <property type="entry name" value="5' to 3' exonuclease, C-terminal subdomain"/>
    <property type="match status" value="1"/>
</dbReference>
<dbReference type="InterPro" id="IPR006086">
    <property type="entry name" value="XPG-I_dom"/>
</dbReference>
<dbReference type="PANTHER" id="PTHR11081">
    <property type="entry name" value="FLAP ENDONUCLEASE FAMILY MEMBER"/>
    <property type="match status" value="1"/>
</dbReference>
<feature type="compositionally biased region" description="Polar residues" evidence="1">
    <location>
        <begin position="379"/>
        <end position="390"/>
    </location>
</feature>
<evidence type="ECO:0000259" key="2">
    <source>
        <dbReference type="SMART" id="SM00484"/>
    </source>
</evidence>
<name>A0AAD9SPM2_PHOAM</name>
<dbReference type="InterPro" id="IPR006084">
    <property type="entry name" value="XPG/Rad2"/>
</dbReference>
<accession>A0AAD9SPM2</accession>
<gene>
    <name evidence="3" type="ORF">N8I77_000464</name>
</gene>
<feature type="region of interest" description="Disordered" evidence="1">
    <location>
        <begin position="560"/>
        <end position="596"/>
    </location>
</feature>
<feature type="region of interest" description="Disordered" evidence="1">
    <location>
        <begin position="378"/>
        <end position="461"/>
    </location>
</feature>
<feature type="region of interest" description="Disordered" evidence="1">
    <location>
        <begin position="526"/>
        <end position="545"/>
    </location>
</feature>
<dbReference type="InterPro" id="IPR036279">
    <property type="entry name" value="5-3_exonuclease_C_sf"/>
</dbReference>
<dbReference type="Gene3D" id="3.40.50.1010">
    <property type="entry name" value="5'-nuclease"/>
    <property type="match status" value="1"/>
</dbReference>
<dbReference type="SUPFAM" id="SSF88723">
    <property type="entry name" value="PIN domain-like"/>
    <property type="match status" value="1"/>
</dbReference>
<evidence type="ECO:0000313" key="4">
    <source>
        <dbReference type="Proteomes" id="UP001265746"/>
    </source>
</evidence>
<dbReference type="InterPro" id="IPR029060">
    <property type="entry name" value="PIN-like_dom_sf"/>
</dbReference>
<dbReference type="GO" id="GO:0006281">
    <property type="term" value="P:DNA repair"/>
    <property type="evidence" value="ECO:0007669"/>
    <property type="project" value="UniProtKB-ARBA"/>
</dbReference>
<dbReference type="CDD" id="cd09870">
    <property type="entry name" value="PIN_YEN1"/>
    <property type="match status" value="1"/>
</dbReference>
<feature type="compositionally biased region" description="Polar residues" evidence="1">
    <location>
        <begin position="532"/>
        <end position="545"/>
    </location>
</feature>
<feature type="domain" description="XPG-I" evidence="2">
    <location>
        <begin position="78"/>
        <end position="152"/>
    </location>
</feature>
<comment type="caution">
    <text evidence="3">The sequence shown here is derived from an EMBL/GenBank/DDBJ whole genome shotgun (WGS) entry which is preliminary data.</text>
</comment>
<dbReference type="Pfam" id="PF00867">
    <property type="entry name" value="XPG_I"/>
    <property type="match status" value="1"/>
</dbReference>
<dbReference type="EMBL" id="JAUJFL010000001">
    <property type="protein sequence ID" value="KAK2613557.1"/>
    <property type="molecule type" value="Genomic_DNA"/>
</dbReference>